<accession>A0AAJ2X841</accession>
<evidence type="ECO:0000313" key="2">
    <source>
        <dbReference type="Proteomes" id="UP001297361"/>
    </source>
</evidence>
<dbReference type="Proteomes" id="UP001297361">
    <property type="component" value="Unassembled WGS sequence"/>
</dbReference>
<sequence>MRITAWALTAQVCDGVIRAAYRMRLLLSERRNGMVFLVAVEGACRFKTCVIAVHANGLPVEHASDG</sequence>
<comment type="caution">
    <text evidence="1">The sequence shown here is derived from an EMBL/GenBank/DDBJ whole genome shotgun (WGS) entry which is preliminary data.</text>
</comment>
<dbReference type="AlphaFoldDB" id="A0AAJ2X841"/>
<reference evidence="1" key="2">
    <citation type="submission" date="2024-01" db="EMBL/GenBank/DDBJ databases">
        <title>Long-read genome sequencing of X. campestris pv. papavericola.</title>
        <authorList>
            <person name="Hussain R.M.F."/>
            <person name="Greer S."/>
            <person name="Harrison J."/>
            <person name="Grant M."/>
            <person name="Vicente J."/>
            <person name="Studholme D.J."/>
        </authorList>
    </citation>
    <scope>NUCLEOTIDE SEQUENCE</scope>
    <source>
        <strain evidence="1">NCPPB 2970</strain>
    </source>
</reference>
<protein>
    <submittedName>
        <fullName evidence="1">Uncharacterized protein</fullName>
    </submittedName>
</protein>
<proteinExistence type="predicted"/>
<name>A0AAJ2X841_XANCA</name>
<evidence type="ECO:0000313" key="1">
    <source>
        <dbReference type="EMBL" id="MEC3890534.1"/>
    </source>
</evidence>
<dbReference type="RefSeq" id="WP_228427402.1">
    <property type="nucleotide sequence ID" value="NZ_JAJFNJ020000005.1"/>
</dbReference>
<reference evidence="1" key="1">
    <citation type="submission" date="2021-10" db="EMBL/GenBank/DDBJ databases">
        <authorList>
            <person name="Hussein R."/>
            <person name="Harrison J."/>
            <person name="Studholme D.J."/>
            <person name="Vicente J."/>
            <person name="Grant M."/>
        </authorList>
    </citation>
    <scope>NUCLEOTIDE SEQUENCE</scope>
    <source>
        <strain evidence="1">NCPPB 2970</strain>
    </source>
</reference>
<dbReference type="EMBL" id="JAJFNJ020000005">
    <property type="protein sequence ID" value="MEC3890534.1"/>
    <property type="molecule type" value="Genomic_DNA"/>
</dbReference>
<gene>
    <name evidence="1" type="ORF">LLE72_022965</name>
</gene>
<organism evidence="1 2">
    <name type="scientific">Xanthomonas campestris pv. papavericola</name>
    <dbReference type="NCBI Taxonomy" id="487881"/>
    <lineage>
        <taxon>Bacteria</taxon>
        <taxon>Pseudomonadati</taxon>
        <taxon>Pseudomonadota</taxon>
        <taxon>Gammaproteobacteria</taxon>
        <taxon>Lysobacterales</taxon>
        <taxon>Lysobacteraceae</taxon>
        <taxon>Xanthomonas</taxon>
    </lineage>
</organism>